<dbReference type="PANTHER" id="PTHR43415">
    <property type="entry name" value="SPERMIDINE N(1)-ACETYLTRANSFERASE"/>
    <property type="match status" value="1"/>
</dbReference>
<sequence>MTIRPIRIDDAERYLKMLQQLDSETKNMMYEPGERKTTVQEMKVKIEDSLKSGSLILIIEDTTKHCIGGFLALEIGFANRIKHSAYLVVGILSAYQGQGLGKRLFQEMDSWAREHHIIRIELTVMTHNKPGIHLYQKMGFTMEGTKVKSLMVDGELVDEYYMAKLYE</sequence>
<organism evidence="2 3">
    <name type="scientific">Vallitalea pronyensis</name>
    <dbReference type="NCBI Taxonomy" id="1348613"/>
    <lineage>
        <taxon>Bacteria</taxon>
        <taxon>Bacillati</taxon>
        <taxon>Bacillota</taxon>
        <taxon>Clostridia</taxon>
        <taxon>Lachnospirales</taxon>
        <taxon>Vallitaleaceae</taxon>
        <taxon>Vallitalea</taxon>
    </lineage>
</organism>
<protein>
    <submittedName>
        <fullName evidence="2">GNAT family N-acetyltransferase</fullName>
    </submittedName>
</protein>
<dbReference type="Gene3D" id="3.40.630.30">
    <property type="match status" value="1"/>
</dbReference>
<dbReference type="InterPro" id="IPR016181">
    <property type="entry name" value="Acyl_CoA_acyltransferase"/>
</dbReference>
<name>A0A8J8MGU9_9FIRM</name>
<evidence type="ECO:0000259" key="1">
    <source>
        <dbReference type="PROSITE" id="PS51186"/>
    </source>
</evidence>
<dbReference type="EMBL" id="CP058649">
    <property type="protein sequence ID" value="QUI21339.1"/>
    <property type="molecule type" value="Genomic_DNA"/>
</dbReference>
<reference evidence="2" key="1">
    <citation type="submission" date="2020-07" db="EMBL/GenBank/DDBJ databases">
        <title>Vallitalea pronyensis genome.</title>
        <authorList>
            <person name="Postec A."/>
        </authorList>
    </citation>
    <scope>NUCLEOTIDE SEQUENCE</scope>
    <source>
        <strain evidence="2">FatNI3</strain>
    </source>
</reference>
<dbReference type="InterPro" id="IPR000182">
    <property type="entry name" value="GNAT_dom"/>
</dbReference>
<dbReference type="PANTHER" id="PTHR43415:SF3">
    <property type="entry name" value="GNAT-FAMILY ACETYLTRANSFERASE"/>
    <property type="match status" value="1"/>
</dbReference>
<evidence type="ECO:0000313" key="3">
    <source>
        <dbReference type="Proteomes" id="UP000683246"/>
    </source>
</evidence>
<proteinExistence type="predicted"/>
<dbReference type="Proteomes" id="UP000683246">
    <property type="component" value="Chromosome"/>
</dbReference>
<dbReference type="SUPFAM" id="SSF55729">
    <property type="entry name" value="Acyl-CoA N-acyltransferases (Nat)"/>
    <property type="match status" value="1"/>
</dbReference>
<dbReference type="KEGG" id="vpy:HZI73_03150"/>
<gene>
    <name evidence="2" type="ORF">HZI73_03150</name>
</gene>
<keyword evidence="3" id="KW-1185">Reference proteome</keyword>
<dbReference type="CDD" id="cd04301">
    <property type="entry name" value="NAT_SF"/>
    <property type="match status" value="1"/>
</dbReference>
<dbReference type="PROSITE" id="PS51186">
    <property type="entry name" value="GNAT"/>
    <property type="match status" value="1"/>
</dbReference>
<evidence type="ECO:0000313" key="2">
    <source>
        <dbReference type="EMBL" id="QUI21339.1"/>
    </source>
</evidence>
<feature type="domain" description="N-acetyltransferase" evidence="1">
    <location>
        <begin position="1"/>
        <end position="167"/>
    </location>
</feature>
<dbReference type="GO" id="GO:0016747">
    <property type="term" value="F:acyltransferase activity, transferring groups other than amino-acyl groups"/>
    <property type="evidence" value="ECO:0007669"/>
    <property type="project" value="InterPro"/>
</dbReference>
<accession>A0A8J8MGU9</accession>
<dbReference type="RefSeq" id="WP_212696810.1">
    <property type="nucleotide sequence ID" value="NZ_CP058649.1"/>
</dbReference>
<dbReference type="Pfam" id="PF00583">
    <property type="entry name" value="Acetyltransf_1"/>
    <property type="match status" value="1"/>
</dbReference>
<dbReference type="AlphaFoldDB" id="A0A8J8MGU9"/>